<name>A0ABQ6IFQ4_9MICO</name>
<accession>A0ABQ6IFQ4</accession>
<dbReference type="InterPro" id="IPR036691">
    <property type="entry name" value="Endo/exonu/phosph_ase_sf"/>
</dbReference>
<gene>
    <name evidence="1" type="ORF">GCM10025876_29330</name>
</gene>
<comment type="caution">
    <text evidence="1">The sequence shown here is derived from an EMBL/GenBank/DDBJ whole genome shotgun (WGS) entry which is preliminary data.</text>
</comment>
<proteinExistence type="predicted"/>
<dbReference type="EMBL" id="BSUN01000001">
    <property type="protein sequence ID" value="GMA36729.1"/>
    <property type="molecule type" value="Genomic_DNA"/>
</dbReference>
<dbReference type="Gene3D" id="3.60.10.10">
    <property type="entry name" value="Endonuclease/exonuclease/phosphatase"/>
    <property type="match status" value="1"/>
</dbReference>
<protein>
    <submittedName>
        <fullName evidence="1">Uncharacterized protein</fullName>
    </submittedName>
</protein>
<sequence>MEPLAALAEAMNAATDTDSWSYVDTGIVGTDTIRVGFLYDSAAVSEVGDFAVLDNSVDPSFDDDNNRPSVAQTFEDEAGETFTVVANHWKSKGSCPSSGVNADAGDGASLLERCPDRGRRVARGLARHAPDGRGGR</sequence>
<dbReference type="PANTHER" id="PTHR42834:SF1">
    <property type="entry name" value="ENDONUCLEASE_EXONUCLEASE_PHOSPHATASE FAMILY PROTEIN (AFU_ORTHOLOGUE AFUA_3G09210)"/>
    <property type="match status" value="1"/>
</dbReference>
<evidence type="ECO:0000313" key="1">
    <source>
        <dbReference type="EMBL" id="GMA36729.1"/>
    </source>
</evidence>
<dbReference type="PANTHER" id="PTHR42834">
    <property type="entry name" value="ENDONUCLEASE/EXONUCLEASE/PHOSPHATASE FAMILY PROTEIN (AFU_ORTHOLOGUE AFUA_3G09210)"/>
    <property type="match status" value="1"/>
</dbReference>
<reference evidence="2" key="1">
    <citation type="journal article" date="2019" name="Int. J. Syst. Evol. Microbiol.">
        <title>The Global Catalogue of Microorganisms (GCM) 10K type strain sequencing project: providing services to taxonomists for standard genome sequencing and annotation.</title>
        <authorList>
            <consortium name="The Broad Institute Genomics Platform"/>
            <consortium name="The Broad Institute Genome Sequencing Center for Infectious Disease"/>
            <person name="Wu L."/>
            <person name="Ma J."/>
        </authorList>
    </citation>
    <scope>NUCLEOTIDE SEQUENCE [LARGE SCALE GENOMIC DNA]</scope>
    <source>
        <strain evidence="2">NBRC 112299</strain>
    </source>
</reference>
<dbReference type="RefSeq" id="WP_284328720.1">
    <property type="nucleotide sequence ID" value="NZ_BSUN01000001.1"/>
</dbReference>
<organism evidence="1 2">
    <name type="scientific">Demequina litorisediminis</name>
    <dbReference type="NCBI Taxonomy" id="1849022"/>
    <lineage>
        <taxon>Bacteria</taxon>
        <taxon>Bacillati</taxon>
        <taxon>Actinomycetota</taxon>
        <taxon>Actinomycetes</taxon>
        <taxon>Micrococcales</taxon>
        <taxon>Demequinaceae</taxon>
        <taxon>Demequina</taxon>
    </lineage>
</organism>
<keyword evidence="2" id="KW-1185">Reference proteome</keyword>
<evidence type="ECO:0000313" key="2">
    <source>
        <dbReference type="Proteomes" id="UP001157125"/>
    </source>
</evidence>
<dbReference type="SUPFAM" id="SSF56219">
    <property type="entry name" value="DNase I-like"/>
    <property type="match status" value="1"/>
</dbReference>
<dbReference type="Proteomes" id="UP001157125">
    <property type="component" value="Unassembled WGS sequence"/>
</dbReference>